<proteinExistence type="predicted"/>
<name>A0A6C0CRW4_9ZZZZ</name>
<sequence>MSETYALSSRPFYKSCDQCYIKILTVDREPSTPFSSICKRVTYEKLSPFKQPGACEKIERCGYAVMNPNNTNDFATLNDLPLIFTWLMQNLYTVNTAITDMLNKSDVRMDNKLICFISR</sequence>
<organism evidence="1">
    <name type="scientific">viral metagenome</name>
    <dbReference type="NCBI Taxonomy" id="1070528"/>
    <lineage>
        <taxon>unclassified sequences</taxon>
        <taxon>metagenomes</taxon>
        <taxon>organismal metagenomes</taxon>
    </lineage>
</organism>
<dbReference type="AlphaFoldDB" id="A0A6C0CRW4"/>
<dbReference type="EMBL" id="MN739468">
    <property type="protein sequence ID" value="QHT06434.1"/>
    <property type="molecule type" value="Genomic_DNA"/>
</dbReference>
<protein>
    <submittedName>
        <fullName evidence="1">Uncharacterized protein</fullName>
    </submittedName>
</protein>
<evidence type="ECO:0000313" key="1">
    <source>
        <dbReference type="EMBL" id="QHT06434.1"/>
    </source>
</evidence>
<accession>A0A6C0CRW4</accession>
<reference evidence="1" key="1">
    <citation type="journal article" date="2020" name="Nature">
        <title>Giant virus diversity and host interactions through global metagenomics.</title>
        <authorList>
            <person name="Schulz F."/>
            <person name="Roux S."/>
            <person name="Paez-Espino D."/>
            <person name="Jungbluth S."/>
            <person name="Walsh D.A."/>
            <person name="Denef V.J."/>
            <person name="McMahon K.D."/>
            <person name="Konstantinidis K.T."/>
            <person name="Eloe-Fadrosh E.A."/>
            <person name="Kyrpides N.C."/>
            <person name="Woyke T."/>
        </authorList>
    </citation>
    <scope>NUCLEOTIDE SEQUENCE</scope>
    <source>
        <strain evidence="1">GVMAG-M-3300021425-30</strain>
    </source>
</reference>